<dbReference type="GO" id="GO:0043709">
    <property type="term" value="P:cell adhesion involved in single-species biofilm formation"/>
    <property type="evidence" value="ECO:0007669"/>
    <property type="project" value="TreeGrafter"/>
</dbReference>
<dbReference type="InterPro" id="IPR050469">
    <property type="entry name" value="Diguanylate_Cyclase"/>
</dbReference>
<feature type="transmembrane region" description="Helical" evidence="1">
    <location>
        <begin position="12"/>
        <end position="29"/>
    </location>
</feature>
<dbReference type="Pfam" id="PF00990">
    <property type="entry name" value="GGDEF"/>
    <property type="match status" value="1"/>
</dbReference>
<dbReference type="SUPFAM" id="SSF55073">
    <property type="entry name" value="Nucleotide cyclase"/>
    <property type="match status" value="1"/>
</dbReference>
<feature type="transmembrane region" description="Helical" evidence="1">
    <location>
        <begin position="178"/>
        <end position="195"/>
    </location>
</feature>
<reference evidence="4" key="1">
    <citation type="submission" date="2016-10" db="EMBL/GenBank/DDBJ databases">
        <authorList>
            <person name="Varghese N."/>
            <person name="Submissions S."/>
        </authorList>
    </citation>
    <scope>NUCLEOTIDE SEQUENCE [LARGE SCALE GENOMIC DNA]</scope>
    <source>
        <strain evidence="4">M83</strain>
    </source>
</reference>
<name>A0A1G9WKM1_9FIRM</name>
<keyword evidence="1" id="KW-0472">Membrane</keyword>
<dbReference type="Proteomes" id="UP000187651">
    <property type="component" value="Unassembled WGS sequence"/>
</dbReference>
<dbReference type="InterPro" id="IPR029787">
    <property type="entry name" value="Nucleotide_cyclase"/>
</dbReference>
<feature type="transmembrane region" description="Helical" evidence="1">
    <location>
        <begin position="145"/>
        <end position="166"/>
    </location>
</feature>
<feature type="transmembrane region" description="Helical" evidence="1">
    <location>
        <begin position="41"/>
        <end position="63"/>
    </location>
</feature>
<dbReference type="PANTHER" id="PTHR45138:SF9">
    <property type="entry name" value="DIGUANYLATE CYCLASE DGCM-RELATED"/>
    <property type="match status" value="1"/>
</dbReference>
<sequence>MSILIAKIEETIIAYVIMLILGFHIILTTKKSRLQGKVLSYIGIVHLYYISYILTLLSFTVFKHNFKPYFYLSEILKFISIIGISIFTFTTIIYLLHSKLFDKRFVEYIAAITLTISITLYVSTPFSGLIFKIDENMQYIRGPLYLFPYLISLVYYVFILMVIVNCIKTAHDKNEKKFAFMFIAFIMVPLVGQSLSRAINVPILEISLAITFLIFYLDFSKRNVSTDSLTGLNNRRFLITDLYSLMRRKDRDKLVLLMIDANDFKKINDNFGHQEGDKSLIRIGQALEQCTYFLKHCTVARYGGDEFIIAFIERQNNDGRLIAYTITKTLEKINQEENAKSDVTISIGIENYKEEYLTPEEFIKAADNALYEIKKEKYTWKNFT</sequence>
<keyword evidence="4" id="KW-1185">Reference proteome</keyword>
<dbReference type="Gene3D" id="3.30.70.270">
    <property type="match status" value="1"/>
</dbReference>
<feature type="transmembrane region" description="Helical" evidence="1">
    <location>
        <begin position="201"/>
        <end position="219"/>
    </location>
</feature>
<feature type="transmembrane region" description="Helical" evidence="1">
    <location>
        <begin position="108"/>
        <end position="133"/>
    </location>
</feature>
<feature type="transmembrane region" description="Helical" evidence="1">
    <location>
        <begin position="75"/>
        <end position="96"/>
    </location>
</feature>
<dbReference type="GO" id="GO:0052621">
    <property type="term" value="F:diguanylate cyclase activity"/>
    <property type="evidence" value="ECO:0007669"/>
    <property type="project" value="TreeGrafter"/>
</dbReference>
<feature type="domain" description="GGDEF" evidence="2">
    <location>
        <begin position="252"/>
        <end position="384"/>
    </location>
</feature>
<evidence type="ECO:0000313" key="4">
    <source>
        <dbReference type="Proteomes" id="UP000187651"/>
    </source>
</evidence>
<dbReference type="NCBIfam" id="TIGR00254">
    <property type="entry name" value="GGDEF"/>
    <property type="match status" value="1"/>
</dbReference>
<dbReference type="PANTHER" id="PTHR45138">
    <property type="entry name" value="REGULATORY COMPONENTS OF SENSORY TRANSDUCTION SYSTEM"/>
    <property type="match status" value="1"/>
</dbReference>
<keyword evidence="1" id="KW-0812">Transmembrane</keyword>
<dbReference type="EMBL" id="FNHZ01000003">
    <property type="protein sequence ID" value="SDM84887.1"/>
    <property type="molecule type" value="Genomic_DNA"/>
</dbReference>
<accession>A0A1G9WKM1</accession>
<evidence type="ECO:0000259" key="2">
    <source>
        <dbReference type="PROSITE" id="PS50887"/>
    </source>
</evidence>
<evidence type="ECO:0000256" key="1">
    <source>
        <dbReference type="SAM" id="Phobius"/>
    </source>
</evidence>
<protein>
    <submittedName>
        <fullName evidence="3">Diguanylate cyclase (GGDEF) domain-containing protein</fullName>
    </submittedName>
</protein>
<dbReference type="InterPro" id="IPR000160">
    <property type="entry name" value="GGDEF_dom"/>
</dbReference>
<dbReference type="SMART" id="SM00267">
    <property type="entry name" value="GGDEF"/>
    <property type="match status" value="1"/>
</dbReference>
<dbReference type="PROSITE" id="PS50887">
    <property type="entry name" value="GGDEF"/>
    <property type="match status" value="1"/>
</dbReference>
<proteinExistence type="predicted"/>
<gene>
    <name evidence="3" type="ORF">SAMN05216544_1241</name>
</gene>
<dbReference type="AlphaFoldDB" id="A0A1G9WKM1"/>
<dbReference type="InterPro" id="IPR043128">
    <property type="entry name" value="Rev_trsase/Diguanyl_cyclase"/>
</dbReference>
<dbReference type="CDD" id="cd01949">
    <property type="entry name" value="GGDEF"/>
    <property type="match status" value="1"/>
</dbReference>
<organism evidence="3 4">
    <name type="scientific">Lachnospira pectinoschiza</name>
    <dbReference type="NCBI Taxonomy" id="28052"/>
    <lineage>
        <taxon>Bacteria</taxon>
        <taxon>Bacillati</taxon>
        <taxon>Bacillota</taxon>
        <taxon>Clostridia</taxon>
        <taxon>Lachnospirales</taxon>
        <taxon>Lachnospiraceae</taxon>
        <taxon>Lachnospira</taxon>
    </lineage>
</organism>
<dbReference type="GO" id="GO:0005886">
    <property type="term" value="C:plasma membrane"/>
    <property type="evidence" value="ECO:0007669"/>
    <property type="project" value="TreeGrafter"/>
</dbReference>
<keyword evidence="1" id="KW-1133">Transmembrane helix</keyword>
<dbReference type="GO" id="GO:1902201">
    <property type="term" value="P:negative regulation of bacterial-type flagellum-dependent cell motility"/>
    <property type="evidence" value="ECO:0007669"/>
    <property type="project" value="TreeGrafter"/>
</dbReference>
<dbReference type="OrthoDB" id="9804955at2"/>
<evidence type="ECO:0000313" key="3">
    <source>
        <dbReference type="EMBL" id="SDM84887.1"/>
    </source>
</evidence>